<comment type="caution">
    <text evidence="1">The sequence shown here is derived from an EMBL/GenBank/DDBJ whole genome shotgun (WGS) entry which is preliminary data.</text>
</comment>
<evidence type="ECO:0000313" key="2">
    <source>
        <dbReference type="Proteomes" id="UP001176891"/>
    </source>
</evidence>
<dbReference type="EMBL" id="JAUOEM010000006">
    <property type="protein sequence ID" value="MDO5989187.1"/>
    <property type="molecule type" value="Genomic_DNA"/>
</dbReference>
<dbReference type="Proteomes" id="UP001176891">
    <property type="component" value="Unassembled WGS sequence"/>
</dbReference>
<dbReference type="RefSeq" id="WP_303283836.1">
    <property type="nucleotide sequence ID" value="NZ_BAABCZ010000012.1"/>
</dbReference>
<name>A0ABT8X5S7_9FLAO</name>
<accession>A0ABT8X5S7</accession>
<organism evidence="1 2">
    <name type="scientific">Flavivirga amylovorans</name>
    <dbReference type="NCBI Taxonomy" id="870486"/>
    <lineage>
        <taxon>Bacteria</taxon>
        <taxon>Pseudomonadati</taxon>
        <taxon>Bacteroidota</taxon>
        <taxon>Flavobacteriia</taxon>
        <taxon>Flavobacteriales</taxon>
        <taxon>Flavobacteriaceae</taxon>
        <taxon>Flavivirga</taxon>
    </lineage>
</organism>
<evidence type="ECO:0008006" key="3">
    <source>
        <dbReference type="Google" id="ProtNLM"/>
    </source>
</evidence>
<protein>
    <recommendedName>
        <fullName evidence="3">Lipoprotein</fullName>
    </recommendedName>
</protein>
<proteinExistence type="predicted"/>
<sequence length="233" mass="26937">MKKMIYLILVLNILGCKGQEDSFDKTNKFLNFYVVSPEYRSLPAGFNIIRSEEGELEGKFFTIHKKIHDITFYEVSKDSLVFSANDGRRKETFILTDINLIDKTAKVITRTNKKGDNLIFGTRAEQDLIDYDEDFYFKVIGKENTNTKKDNLPKYSEIRGVLINSKDPNEADKLLGKPNEVFQKNLLTYSLYYFGATQNSKKIHVRVVYDHRNNLVDEVTSHELGAKITGWKI</sequence>
<gene>
    <name evidence="1" type="ORF">Q4Q39_17420</name>
</gene>
<evidence type="ECO:0000313" key="1">
    <source>
        <dbReference type="EMBL" id="MDO5989187.1"/>
    </source>
</evidence>
<reference evidence="1" key="1">
    <citation type="submission" date="2023-07" db="EMBL/GenBank/DDBJ databases">
        <title>Two novel species in the genus Flavivirga.</title>
        <authorList>
            <person name="Kwon K."/>
        </authorList>
    </citation>
    <scope>NUCLEOTIDE SEQUENCE</scope>
    <source>
        <strain evidence="1">KACC 14157</strain>
    </source>
</reference>
<keyword evidence="2" id="KW-1185">Reference proteome</keyword>